<proteinExistence type="predicted"/>
<evidence type="ECO:0008006" key="4">
    <source>
        <dbReference type="Google" id="ProtNLM"/>
    </source>
</evidence>
<dbReference type="EMBL" id="AP018448">
    <property type="protein sequence ID" value="BBC34098.1"/>
    <property type="molecule type" value="Genomic_DNA"/>
</dbReference>
<evidence type="ECO:0000256" key="1">
    <source>
        <dbReference type="SAM" id="SignalP"/>
    </source>
</evidence>
<gene>
    <name evidence="2" type="ORF">SGFS_053920</name>
</gene>
<sequence length="126" mass="13115">MRAAATGACVVGLVVGMQGQAWAGQVKISAVNGAGTGTFNSDPDGSIPGDSIRACDTKSDDWAIEVALDYNGDLVMDRVVDTRGHLAGYCTPWKGGNLTEGRTVRMYVTPVSGSSYGPPRYIDVTA</sequence>
<name>A0ABN5VLT4_9ACTN</name>
<keyword evidence="1" id="KW-0732">Signal</keyword>
<accession>A0ABN5VLT4</accession>
<protein>
    <recommendedName>
        <fullName evidence="4">Secreted protein</fullName>
    </recommendedName>
</protein>
<organism evidence="2 3">
    <name type="scientific">Streptomyces graminofaciens</name>
    <dbReference type="NCBI Taxonomy" id="68212"/>
    <lineage>
        <taxon>Bacteria</taxon>
        <taxon>Bacillati</taxon>
        <taxon>Actinomycetota</taxon>
        <taxon>Actinomycetes</taxon>
        <taxon>Kitasatosporales</taxon>
        <taxon>Streptomycetaceae</taxon>
        <taxon>Streptomyces</taxon>
    </lineage>
</organism>
<feature type="chain" id="PRO_5045783424" description="Secreted protein" evidence="1">
    <location>
        <begin position="24"/>
        <end position="126"/>
    </location>
</feature>
<feature type="signal peptide" evidence="1">
    <location>
        <begin position="1"/>
        <end position="23"/>
    </location>
</feature>
<evidence type="ECO:0000313" key="3">
    <source>
        <dbReference type="Proteomes" id="UP001321542"/>
    </source>
</evidence>
<keyword evidence="3" id="KW-1185">Reference proteome</keyword>
<reference evidence="2 3" key="1">
    <citation type="journal article" date="2010" name="ChemBioChem">
        <title>Cloning and characterization of the biosynthetic gene cluster of 16-membered macrolide antibiotic FD-891: involvement of a dual functional cytochrome P450 monooxygenase catalyzing epoxidation and hydroxylation.</title>
        <authorList>
            <person name="Kudo F."/>
            <person name="Motegi A."/>
            <person name="Mizoue K."/>
            <person name="Eguchi T."/>
        </authorList>
    </citation>
    <scope>NUCLEOTIDE SEQUENCE [LARGE SCALE GENOMIC DNA]</scope>
    <source>
        <strain evidence="2 3">A-8890</strain>
    </source>
</reference>
<reference evidence="2 3" key="2">
    <citation type="journal article" date="2023" name="ChemBioChem">
        <title>Acyltransferase Domain Exchange between Two Independent Type I Polyketide Synthases in the Same Producer Strain of Macrolide Antibiotics.</title>
        <authorList>
            <person name="Kudo F."/>
            <person name="Kishikawa K."/>
            <person name="Tsuboi K."/>
            <person name="Kido T."/>
            <person name="Usui T."/>
            <person name="Hashimoto J."/>
            <person name="Shin-Ya K."/>
            <person name="Miyanaga A."/>
            <person name="Eguchi T."/>
        </authorList>
    </citation>
    <scope>NUCLEOTIDE SEQUENCE [LARGE SCALE GENOMIC DNA]</scope>
    <source>
        <strain evidence="2 3">A-8890</strain>
    </source>
</reference>
<evidence type="ECO:0000313" key="2">
    <source>
        <dbReference type="EMBL" id="BBC34098.1"/>
    </source>
</evidence>
<dbReference type="Proteomes" id="UP001321542">
    <property type="component" value="Chromosome"/>
</dbReference>